<dbReference type="Proteomes" id="UP001642483">
    <property type="component" value="Unassembled WGS sequence"/>
</dbReference>
<dbReference type="Gene3D" id="3.40.50.150">
    <property type="entry name" value="Vaccinia Virus protein VP39"/>
    <property type="match status" value="1"/>
</dbReference>
<protein>
    <recommendedName>
        <fullName evidence="3">Methyltransferase domain-containing protein</fullName>
    </recommendedName>
</protein>
<comment type="caution">
    <text evidence="1">The sequence shown here is derived from an EMBL/GenBank/DDBJ whole genome shotgun (WGS) entry which is preliminary data.</text>
</comment>
<keyword evidence="2" id="KW-1185">Reference proteome</keyword>
<gene>
    <name evidence="1" type="ORF">CVLEPA_LOCUS10769</name>
</gene>
<sequence>MMTSSNKAQVLERVRDLSHNDVNCLNEKMKIYAKWSTYDEDVDMLAYSADRHGVVALTNAVDTDSVLTRACSIVDFAAGTGRVGKKLREANFTGPIDAVDGCKEFLQKGQHNYRRTFCVIIKIDADLPAELRSGTYDAAIMCGAMSATQVEVNCLSLILAAIRVGGIAVFTTRTNQSNRDYARHLETAVHNRVSKGEIGLVFVRTVDEFELATSSEEASKDSKYIAGIIYCVKKLS</sequence>
<evidence type="ECO:0000313" key="1">
    <source>
        <dbReference type="EMBL" id="CAK8680523.1"/>
    </source>
</evidence>
<proteinExistence type="predicted"/>
<name>A0ABP0FRC9_CLALP</name>
<dbReference type="InterPro" id="IPR029063">
    <property type="entry name" value="SAM-dependent_MTases_sf"/>
</dbReference>
<reference evidence="1 2" key="1">
    <citation type="submission" date="2024-02" db="EMBL/GenBank/DDBJ databases">
        <authorList>
            <person name="Daric V."/>
            <person name="Darras S."/>
        </authorList>
    </citation>
    <scope>NUCLEOTIDE SEQUENCE [LARGE SCALE GENOMIC DNA]</scope>
</reference>
<dbReference type="CDD" id="cd02440">
    <property type="entry name" value="AdoMet_MTases"/>
    <property type="match status" value="1"/>
</dbReference>
<organism evidence="1 2">
    <name type="scientific">Clavelina lepadiformis</name>
    <name type="common">Light-bulb sea squirt</name>
    <name type="synonym">Ascidia lepadiformis</name>
    <dbReference type="NCBI Taxonomy" id="159417"/>
    <lineage>
        <taxon>Eukaryota</taxon>
        <taxon>Metazoa</taxon>
        <taxon>Chordata</taxon>
        <taxon>Tunicata</taxon>
        <taxon>Ascidiacea</taxon>
        <taxon>Aplousobranchia</taxon>
        <taxon>Clavelinidae</taxon>
        <taxon>Clavelina</taxon>
    </lineage>
</organism>
<evidence type="ECO:0000313" key="2">
    <source>
        <dbReference type="Proteomes" id="UP001642483"/>
    </source>
</evidence>
<accession>A0ABP0FRC9</accession>
<dbReference type="EMBL" id="CAWYQH010000068">
    <property type="protein sequence ID" value="CAK8680523.1"/>
    <property type="molecule type" value="Genomic_DNA"/>
</dbReference>
<dbReference type="SUPFAM" id="SSF53335">
    <property type="entry name" value="S-adenosyl-L-methionine-dependent methyltransferases"/>
    <property type="match status" value="1"/>
</dbReference>
<evidence type="ECO:0008006" key="3">
    <source>
        <dbReference type="Google" id="ProtNLM"/>
    </source>
</evidence>